<gene>
    <name evidence="2" type="ORF">B597_010585</name>
</gene>
<dbReference type="Proteomes" id="UP000026923">
    <property type="component" value="Unassembled WGS sequence"/>
</dbReference>
<evidence type="ECO:0000256" key="1">
    <source>
        <dbReference type="SAM" id="Coils"/>
    </source>
</evidence>
<evidence type="ECO:0000313" key="3">
    <source>
        <dbReference type="Proteomes" id="UP000026923"/>
    </source>
</evidence>
<dbReference type="OrthoDB" id="7023772at2"/>
<sequence length="75" mass="8433">MLETTLAQLETVINDLLQRNQQLSEHCTLLEQQLQQAREENDNLQLAALEQEDRQGATLARLQSLLERATSSSAA</sequence>
<dbReference type="EMBL" id="AMCZ02000011">
    <property type="protein sequence ID" value="EWC41370.1"/>
    <property type="molecule type" value="Genomic_DNA"/>
</dbReference>
<feature type="coiled-coil region" evidence="1">
    <location>
        <begin position="6"/>
        <end position="54"/>
    </location>
</feature>
<name>A0A061JST8_STUST</name>
<evidence type="ECO:0000313" key="2">
    <source>
        <dbReference type="EMBL" id="EWC41370.1"/>
    </source>
</evidence>
<proteinExistence type="predicted"/>
<reference evidence="2 3" key="1">
    <citation type="journal article" date="2013" name="Genome Announc.">
        <title>Draft Genome of the Nitrogen-Fixing Bacterium Pseudomonas stutzeri Strain KOS6 Isolated from Industrial Hydrocarbon Sludge.</title>
        <authorList>
            <person name="Grigoryeva T.V."/>
            <person name="Laikov A.V."/>
            <person name="Naumova R.P."/>
            <person name="Manolov A.I."/>
            <person name="Larin A.K."/>
            <person name="Karpova I.Y."/>
            <person name="Semashko T.A."/>
            <person name="Alexeev D.G."/>
            <person name="Kostryukova E.S."/>
            <person name="Muller R."/>
            <person name="Govorun V.M."/>
        </authorList>
    </citation>
    <scope>NUCLEOTIDE SEQUENCE [LARGE SCALE GENOMIC DNA]</scope>
    <source>
        <strain evidence="2 3">KOS6</strain>
    </source>
</reference>
<protein>
    <recommendedName>
        <fullName evidence="4">DUF904 domain-containing protein</fullName>
    </recommendedName>
</protein>
<dbReference type="eggNOG" id="ENOG5031KFC">
    <property type="taxonomic scope" value="Bacteria"/>
</dbReference>
<organism evidence="2 3">
    <name type="scientific">Stutzerimonas stutzeri KOS6</name>
    <dbReference type="NCBI Taxonomy" id="1218352"/>
    <lineage>
        <taxon>Bacteria</taxon>
        <taxon>Pseudomonadati</taxon>
        <taxon>Pseudomonadota</taxon>
        <taxon>Gammaproteobacteria</taxon>
        <taxon>Pseudomonadales</taxon>
        <taxon>Pseudomonadaceae</taxon>
        <taxon>Stutzerimonas</taxon>
    </lineage>
</organism>
<keyword evidence="1" id="KW-0175">Coiled coil</keyword>
<evidence type="ECO:0008006" key="4">
    <source>
        <dbReference type="Google" id="ProtNLM"/>
    </source>
</evidence>
<dbReference type="HOGENOM" id="CLU_173300_1_1_6"/>
<dbReference type="RefSeq" id="WP_003292208.1">
    <property type="nucleotide sequence ID" value="NZ_KK020678.1"/>
</dbReference>
<accession>A0A061JST8</accession>
<dbReference type="AlphaFoldDB" id="A0A061JST8"/>
<comment type="caution">
    <text evidence="2">The sequence shown here is derived from an EMBL/GenBank/DDBJ whole genome shotgun (WGS) entry which is preliminary data.</text>
</comment>